<dbReference type="PANTHER" id="PTHR45825">
    <property type="entry name" value="GRANULE-BOUND STARCH SYNTHASE 1, CHLOROPLASTIC/AMYLOPLASTIC"/>
    <property type="match status" value="1"/>
</dbReference>
<evidence type="ECO:0000256" key="3">
    <source>
        <dbReference type="ARBA" id="ARBA00004964"/>
    </source>
</evidence>
<reference evidence="14 15" key="1">
    <citation type="submission" date="2022-07" db="EMBL/GenBank/DDBJ databases">
        <title>Methylomonas rivi sp. nov., Methylomonas rosea sp. nov., Methylomonas aureus sp. nov. and Methylomonas subterranea sp. nov., four novel methanotrophs isolated from a freshwater creek and the deep terrestrial subsurface.</title>
        <authorList>
            <person name="Abin C."/>
            <person name="Sankaranarayanan K."/>
            <person name="Garner C."/>
            <person name="Sindelar R."/>
            <person name="Kotary K."/>
            <person name="Garner R."/>
            <person name="Barclay S."/>
            <person name="Lawson P."/>
            <person name="Krumholz L."/>
        </authorList>
    </citation>
    <scope>NUCLEOTIDE SEQUENCE [LARGE SCALE GENOMIC DNA]</scope>
    <source>
        <strain evidence="14 15">SURF-2</strain>
    </source>
</reference>
<evidence type="ECO:0000256" key="5">
    <source>
        <dbReference type="ARBA" id="ARBA00012588"/>
    </source>
</evidence>
<evidence type="ECO:0000256" key="7">
    <source>
        <dbReference type="ARBA" id="ARBA00022676"/>
    </source>
</evidence>
<dbReference type="SUPFAM" id="SSF53756">
    <property type="entry name" value="UDP-Glycosyltransferase/glycogen phosphorylase"/>
    <property type="match status" value="1"/>
</dbReference>
<name>A0ABT1TKJ8_9GAMM</name>
<dbReference type="Pfam" id="PF08323">
    <property type="entry name" value="Glyco_transf_5"/>
    <property type="match status" value="1"/>
</dbReference>
<evidence type="ECO:0000256" key="11">
    <source>
        <dbReference type="HAMAP-Rule" id="MF_00484"/>
    </source>
</evidence>
<sequence>MKKILFASSETHPLIKTGGLADVAGSLPIALTGLGQDVRIIMPNYNGIKNCEPGRYLCTVRVNNCDVNLLETHLPNSEVIVWLVDYPPFFGQAGNPYNDENGNPWPDIGDRFALFCRIVAEVAMNRTYLDWKPDVVHCNDWQTGLIPALLSLEDQRPSTIFTIHNMAYQGVFPASTYTLLNLPGQLWHQDGLEYHGMLSFIKGGLSYADRITTVSPTYAQEIQTPEFGYGLEGLLAHRQHDLSGIINGIDITVWNPETDQKIAQTYNSKTLPKKSLNKTALQARLGLPVSAEVPLLGLIGRLVDQKGVDLVLSCLKEMTGMPLQFALLGSGDTSIQVRLQDFARLYPEKISITIGYDENLAHQIEAGADMFLMPSRFEPCGLNQMYSQRYGTLPIVRKTGGLADTVVDALPHTLADGTASGFVFNDAVSGALMETIKRGLVLHANKPLWQKLQRNAMSKDFSWENSANQYLALYREI</sequence>
<dbReference type="InterPro" id="IPR013534">
    <property type="entry name" value="Starch_synth_cat_dom"/>
</dbReference>
<dbReference type="Pfam" id="PF00534">
    <property type="entry name" value="Glycos_transf_1"/>
    <property type="match status" value="1"/>
</dbReference>
<organism evidence="14 15">
    <name type="scientific">Methylomonas subterranea</name>
    <dbReference type="NCBI Taxonomy" id="2952225"/>
    <lineage>
        <taxon>Bacteria</taxon>
        <taxon>Pseudomonadati</taxon>
        <taxon>Pseudomonadota</taxon>
        <taxon>Gammaproteobacteria</taxon>
        <taxon>Methylococcales</taxon>
        <taxon>Methylococcaceae</taxon>
        <taxon>Methylomonas</taxon>
    </lineage>
</organism>
<dbReference type="InterPro" id="IPR001296">
    <property type="entry name" value="Glyco_trans_1"/>
</dbReference>
<comment type="caution">
    <text evidence="14">The sequence shown here is derived from an EMBL/GenBank/DDBJ whole genome shotgun (WGS) entry which is preliminary data.</text>
</comment>
<evidence type="ECO:0000256" key="10">
    <source>
        <dbReference type="ARBA" id="ARBA00031722"/>
    </source>
</evidence>
<evidence type="ECO:0000313" key="14">
    <source>
        <dbReference type="EMBL" id="MCQ8106004.1"/>
    </source>
</evidence>
<dbReference type="NCBIfam" id="TIGR02095">
    <property type="entry name" value="glgA"/>
    <property type="match status" value="1"/>
</dbReference>
<evidence type="ECO:0000256" key="4">
    <source>
        <dbReference type="ARBA" id="ARBA00010281"/>
    </source>
</evidence>
<dbReference type="RefSeq" id="WP_256604045.1">
    <property type="nucleotide sequence ID" value="NZ_JANIBJ010000044.1"/>
</dbReference>
<feature type="binding site" evidence="11">
    <location>
        <position position="16"/>
    </location>
    <ligand>
        <name>ADP-alpha-D-glucose</name>
        <dbReference type="ChEBI" id="CHEBI:57498"/>
    </ligand>
</feature>
<evidence type="ECO:0000259" key="13">
    <source>
        <dbReference type="Pfam" id="PF08323"/>
    </source>
</evidence>
<feature type="domain" description="Glycosyl transferase family 1" evidence="12">
    <location>
        <begin position="294"/>
        <end position="420"/>
    </location>
</feature>
<dbReference type="EC" id="2.4.1.21" evidence="5 11"/>
<comment type="function">
    <text evidence="2 11">Synthesizes alpha-1,4-glucan chains using ADP-glucose.</text>
</comment>
<evidence type="ECO:0000256" key="1">
    <source>
        <dbReference type="ARBA" id="ARBA00001478"/>
    </source>
</evidence>
<comment type="catalytic activity">
    <reaction evidence="1 11">
        <text>[(1-&gt;4)-alpha-D-glucosyl](n) + ADP-alpha-D-glucose = [(1-&gt;4)-alpha-D-glucosyl](n+1) + ADP + H(+)</text>
        <dbReference type="Rhea" id="RHEA:18189"/>
        <dbReference type="Rhea" id="RHEA-COMP:9584"/>
        <dbReference type="Rhea" id="RHEA-COMP:9587"/>
        <dbReference type="ChEBI" id="CHEBI:15378"/>
        <dbReference type="ChEBI" id="CHEBI:15444"/>
        <dbReference type="ChEBI" id="CHEBI:57498"/>
        <dbReference type="ChEBI" id="CHEBI:456216"/>
        <dbReference type="EC" id="2.4.1.21"/>
    </reaction>
</comment>
<dbReference type="PANTHER" id="PTHR45825:SF11">
    <property type="entry name" value="ALPHA AMYLASE DOMAIN-CONTAINING PROTEIN"/>
    <property type="match status" value="1"/>
</dbReference>
<accession>A0ABT1TKJ8</accession>
<protein>
    <recommendedName>
        <fullName evidence="6 11">Glycogen synthase</fullName>
        <ecNumber evidence="5 11">2.4.1.21</ecNumber>
    </recommendedName>
    <alternativeName>
        <fullName evidence="10 11">Starch [bacterial glycogen] synthase</fullName>
    </alternativeName>
</protein>
<dbReference type="InterPro" id="IPR011835">
    <property type="entry name" value="GS/SS"/>
</dbReference>
<evidence type="ECO:0000256" key="9">
    <source>
        <dbReference type="ARBA" id="ARBA00023056"/>
    </source>
</evidence>
<dbReference type="EMBL" id="JANIBJ010000044">
    <property type="protein sequence ID" value="MCQ8106004.1"/>
    <property type="molecule type" value="Genomic_DNA"/>
</dbReference>
<dbReference type="Proteomes" id="UP001524499">
    <property type="component" value="Unassembled WGS sequence"/>
</dbReference>
<evidence type="ECO:0000259" key="12">
    <source>
        <dbReference type="Pfam" id="PF00534"/>
    </source>
</evidence>
<dbReference type="GO" id="GO:0009011">
    <property type="term" value="F:alpha-1,4-glucan glucosyltransferase (ADP-glucose donor) activity"/>
    <property type="evidence" value="ECO:0007669"/>
    <property type="project" value="UniProtKB-EC"/>
</dbReference>
<dbReference type="CDD" id="cd03791">
    <property type="entry name" value="GT5_Glycogen_synthase_DULL1-like"/>
    <property type="match status" value="1"/>
</dbReference>
<evidence type="ECO:0000256" key="8">
    <source>
        <dbReference type="ARBA" id="ARBA00022679"/>
    </source>
</evidence>
<keyword evidence="8 11" id="KW-0808">Transferase</keyword>
<keyword evidence="15" id="KW-1185">Reference proteome</keyword>
<dbReference type="NCBIfam" id="NF001899">
    <property type="entry name" value="PRK00654.1-2"/>
    <property type="match status" value="1"/>
</dbReference>
<feature type="domain" description="Starch synthase catalytic" evidence="13">
    <location>
        <begin position="3"/>
        <end position="236"/>
    </location>
</feature>
<proteinExistence type="inferred from homology"/>
<gene>
    <name evidence="11 14" type="primary">glgA</name>
    <name evidence="14" type="ORF">NP590_17985</name>
</gene>
<keyword evidence="7 11" id="KW-0328">Glycosyltransferase</keyword>
<evidence type="ECO:0000313" key="15">
    <source>
        <dbReference type="Proteomes" id="UP001524499"/>
    </source>
</evidence>
<comment type="pathway">
    <text evidence="3 11">Glycan biosynthesis; glycogen biosynthesis.</text>
</comment>
<evidence type="ECO:0000256" key="2">
    <source>
        <dbReference type="ARBA" id="ARBA00002764"/>
    </source>
</evidence>
<comment type="similarity">
    <text evidence="4 11">Belongs to the glycosyltransferase 1 family. Bacterial/plant glycogen synthase subfamily.</text>
</comment>
<evidence type="ECO:0000256" key="6">
    <source>
        <dbReference type="ARBA" id="ARBA00019935"/>
    </source>
</evidence>
<keyword evidence="9 11" id="KW-0320">Glycogen biosynthesis</keyword>
<dbReference type="HAMAP" id="MF_00484">
    <property type="entry name" value="Glycogen_synth"/>
    <property type="match status" value="1"/>
</dbReference>
<dbReference type="Gene3D" id="3.40.50.2000">
    <property type="entry name" value="Glycogen Phosphorylase B"/>
    <property type="match status" value="2"/>
</dbReference>